<keyword evidence="3" id="KW-0731">Sigma factor</keyword>
<evidence type="ECO:0000313" key="9">
    <source>
        <dbReference type="Proteomes" id="UP000264071"/>
    </source>
</evidence>
<feature type="domain" description="RNA polymerase sigma-70 region 2" evidence="6">
    <location>
        <begin position="50"/>
        <end position="114"/>
    </location>
</feature>
<keyword evidence="4" id="KW-0804">Transcription</keyword>
<evidence type="ECO:0000256" key="2">
    <source>
        <dbReference type="ARBA" id="ARBA00023015"/>
    </source>
</evidence>
<dbReference type="NCBIfam" id="TIGR02985">
    <property type="entry name" value="Sig70_bacteroi1"/>
    <property type="match status" value="1"/>
</dbReference>
<feature type="domain" description="RNA polymerase sigma factor 70 region 4 type 2" evidence="7">
    <location>
        <begin position="146"/>
        <end position="197"/>
    </location>
</feature>
<dbReference type="GO" id="GO:0006352">
    <property type="term" value="P:DNA-templated transcription initiation"/>
    <property type="evidence" value="ECO:0007669"/>
    <property type="project" value="InterPro"/>
</dbReference>
<accession>A0A3D4VCZ3</accession>
<dbReference type="CDD" id="cd06171">
    <property type="entry name" value="Sigma70_r4"/>
    <property type="match status" value="1"/>
</dbReference>
<dbReference type="InterPro" id="IPR013249">
    <property type="entry name" value="RNA_pol_sigma70_r4_t2"/>
</dbReference>
<dbReference type="Pfam" id="PF08281">
    <property type="entry name" value="Sigma70_r4_2"/>
    <property type="match status" value="1"/>
</dbReference>
<gene>
    <name evidence="8" type="ORF">DGD08_13410</name>
</gene>
<dbReference type="PANTHER" id="PTHR43133:SF46">
    <property type="entry name" value="RNA POLYMERASE SIGMA-70 FACTOR ECF SUBFAMILY"/>
    <property type="match status" value="1"/>
</dbReference>
<comment type="caution">
    <text evidence="8">The sequence shown here is derived from an EMBL/GenBank/DDBJ whole genome shotgun (WGS) entry which is preliminary data.</text>
</comment>
<organism evidence="8 9">
    <name type="scientific">Gemmatimonas aurantiaca</name>
    <dbReference type="NCBI Taxonomy" id="173480"/>
    <lineage>
        <taxon>Bacteria</taxon>
        <taxon>Pseudomonadati</taxon>
        <taxon>Gemmatimonadota</taxon>
        <taxon>Gemmatimonadia</taxon>
        <taxon>Gemmatimonadales</taxon>
        <taxon>Gemmatimonadaceae</taxon>
        <taxon>Gemmatimonas</taxon>
    </lineage>
</organism>
<dbReference type="EMBL" id="DPIY01000010">
    <property type="protein sequence ID" value="HCT58197.1"/>
    <property type="molecule type" value="Genomic_DNA"/>
</dbReference>
<dbReference type="SUPFAM" id="SSF88946">
    <property type="entry name" value="Sigma2 domain of RNA polymerase sigma factors"/>
    <property type="match status" value="1"/>
</dbReference>
<dbReference type="Proteomes" id="UP000264071">
    <property type="component" value="Unassembled WGS sequence"/>
</dbReference>
<dbReference type="NCBIfam" id="TIGR02937">
    <property type="entry name" value="sigma70-ECF"/>
    <property type="match status" value="1"/>
</dbReference>
<protein>
    <submittedName>
        <fullName evidence="8">RNA polymerase sigma-70 factor</fullName>
    </submittedName>
</protein>
<comment type="similarity">
    <text evidence="1">Belongs to the sigma-70 factor family. ECF subfamily.</text>
</comment>
<dbReference type="GO" id="GO:0016987">
    <property type="term" value="F:sigma factor activity"/>
    <property type="evidence" value="ECO:0007669"/>
    <property type="project" value="UniProtKB-KW"/>
</dbReference>
<evidence type="ECO:0000259" key="6">
    <source>
        <dbReference type="Pfam" id="PF04542"/>
    </source>
</evidence>
<dbReference type="Gene3D" id="1.10.10.10">
    <property type="entry name" value="Winged helix-like DNA-binding domain superfamily/Winged helix DNA-binding domain"/>
    <property type="match status" value="1"/>
</dbReference>
<name>A0A3D4VCZ3_9BACT</name>
<proteinExistence type="inferred from homology"/>
<reference evidence="8 9" key="1">
    <citation type="journal article" date="2018" name="Nat. Biotechnol.">
        <title>A standardized bacterial taxonomy based on genome phylogeny substantially revises the tree of life.</title>
        <authorList>
            <person name="Parks D.H."/>
            <person name="Chuvochina M."/>
            <person name="Waite D.W."/>
            <person name="Rinke C."/>
            <person name="Skarshewski A."/>
            <person name="Chaumeil P.A."/>
            <person name="Hugenholtz P."/>
        </authorList>
    </citation>
    <scope>NUCLEOTIDE SEQUENCE [LARGE SCALE GENOMIC DNA]</scope>
    <source>
        <strain evidence="8">UBA8844</strain>
    </source>
</reference>
<dbReference type="GO" id="GO:0003677">
    <property type="term" value="F:DNA binding"/>
    <property type="evidence" value="ECO:0007669"/>
    <property type="project" value="InterPro"/>
</dbReference>
<dbReference type="PANTHER" id="PTHR43133">
    <property type="entry name" value="RNA POLYMERASE ECF-TYPE SIGMA FACTO"/>
    <property type="match status" value="1"/>
</dbReference>
<dbReference type="AlphaFoldDB" id="A0A3D4VCZ3"/>
<dbReference type="InterPro" id="IPR013325">
    <property type="entry name" value="RNA_pol_sigma_r2"/>
</dbReference>
<dbReference type="SUPFAM" id="SSF88659">
    <property type="entry name" value="Sigma3 and sigma4 domains of RNA polymerase sigma factors"/>
    <property type="match status" value="1"/>
</dbReference>
<dbReference type="Gene3D" id="1.10.1740.10">
    <property type="match status" value="1"/>
</dbReference>
<dbReference type="InterPro" id="IPR014327">
    <property type="entry name" value="RNA_pol_sigma70_bacteroid"/>
</dbReference>
<evidence type="ECO:0000259" key="7">
    <source>
        <dbReference type="Pfam" id="PF08281"/>
    </source>
</evidence>
<dbReference type="Pfam" id="PF04542">
    <property type="entry name" value="Sigma70_r2"/>
    <property type="match status" value="1"/>
</dbReference>
<sequence>MSVRRTGRPTLGAIRPESLLSPSSPPHAVTDSDLLARLRDGDHAAFDTIFREWYPPVVRAANRILHEPGVAEELAQDVFLELWRRRESLPDGSSIPGYLLQAARNRALNHLRHLQVRRKTQVFVEALVEPAEHADADTQAAELEVAIRDAIAELPPRTREVFLMSRERNLRYSEIAEQLGVTVKAVEANMSRALRQLREKLSPFLNRGDD</sequence>
<keyword evidence="2" id="KW-0805">Transcription regulation</keyword>
<evidence type="ECO:0000313" key="8">
    <source>
        <dbReference type="EMBL" id="HCT58197.1"/>
    </source>
</evidence>
<dbReference type="InterPro" id="IPR039425">
    <property type="entry name" value="RNA_pol_sigma-70-like"/>
</dbReference>
<dbReference type="InterPro" id="IPR014284">
    <property type="entry name" value="RNA_pol_sigma-70_dom"/>
</dbReference>
<evidence type="ECO:0000256" key="5">
    <source>
        <dbReference type="SAM" id="MobiDB-lite"/>
    </source>
</evidence>
<dbReference type="InterPro" id="IPR013324">
    <property type="entry name" value="RNA_pol_sigma_r3/r4-like"/>
</dbReference>
<dbReference type="InterPro" id="IPR007627">
    <property type="entry name" value="RNA_pol_sigma70_r2"/>
</dbReference>
<evidence type="ECO:0000256" key="4">
    <source>
        <dbReference type="ARBA" id="ARBA00023163"/>
    </source>
</evidence>
<feature type="region of interest" description="Disordered" evidence="5">
    <location>
        <begin position="1"/>
        <end position="27"/>
    </location>
</feature>
<evidence type="ECO:0000256" key="1">
    <source>
        <dbReference type="ARBA" id="ARBA00010641"/>
    </source>
</evidence>
<evidence type="ECO:0000256" key="3">
    <source>
        <dbReference type="ARBA" id="ARBA00023082"/>
    </source>
</evidence>
<dbReference type="InterPro" id="IPR036388">
    <property type="entry name" value="WH-like_DNA-bd_sf"/>
</dbReference>